<dbReference type="EMBL" id="FODE01000024">
    <property type="protein sequence ID" value="SEN96000.1"/>
    <property type="molecule type" value="Genomic_DNA"/>
</dbReference>
<name>A0A1H8KSW8_9RHOB</name>
<sequence length="231" mass="24516">MQGNRLDSAYSMASAGMAGFPVGMALDIAARDSNAAPVWSLGVLGQLIRKVVAGRAAPQADGPGAADLLSPARPGTFSLWERRLIAALAATLAGDGGLLAQSRALLAQDDAVRDDAGGFMSGGDLTRAALSEAERIIGAGQARYRCPDRLKERLGDRVAAALEYAWLLILRPGHVAEDDRRRLIRHGWSTPEIAQLEAVIRLSRPRQRDADGWSIPAPETGQTGRGRPTSF</sequence>
<dbReference type="STRING" id="34002.SAMN04489859_102444"/>
<organism evidence="2 3">
    <name type="scientific">Paracoccus alcaliphilus</name>
    <dbReference type="NCBI Taxonomy" id="34002"/>
    <lineage>
        <taxon>Bacteria</taxon>
        <taxon>Pseudomonadati</taxon>
        <taxon>Pseudomonadota</taxon>
        <taxon>Alphaproteobacteria</taxon>
        <taxon>Rhodobacterales</taxon>
        <taxon>Paracoccaceae</taxon>
        <taxon>Paracoccus</taxon>
    </lineage>
</organism>
<proteinExistence type="predicted"/>
<evidence type="ECO:0000256" key="1">
    <source>
        <dbReference type="SAM" id="MobiDB-lite"/>
    </source>
</evidence>
<dbReference type="RefSeq" id="WP_090614264.1">
    <property type="nucleotide sequence ID" value="NZ_CP067126.1"/>
</dbReference>
<dbReference type="Gene3D" id="1.20.1290.10">
    <property type="entry name" value="AhpD-like"/>
    <property type="match status" value="1"/>
</dbReference>
<accession>A0A1H8KSW8</accession>
<dbReference type="OrthoDB" id="8718286at2"/>
<protein>
    <submittedName>
        <fullName evidence="2">Uncharacterized protein</fullName>
    </submittedName>
</protein>
<evidence type="ECO:0000313" key="3">
    <source>
        <dbReference type="Proteomes" id="UP000199054"/>
    </source>
</evidence>
<dbReference type="Proteomes" id="UP000199054">
    <property type="component" value="Unassembled WGS sequence"/>
</dbReference>
<dbReference type="InterPro" id="IPR029032">
    <property type="entry name" value="AhpD-like"/>
</dbReference>
<feature type="region of interest" description="Disordered" evidence="1">
    <location>
        <begin position="209"/>
        <end position="231"/>
    </location>
</feature>
<gene>
    <name evidence="2" type="ORF">SAMN04489859_102444</name>
</gene>
<reference evidence="2 3" key="1">
    <citation type="submission" date="2016-10" db="EMBL/GenBank/DDBJ databases">
        <authorList>
            <person name="de Groot N.N."/>
        </authorList>
    </citation>
    <scope>NUCLEOTIDE SEQUENCE [LARGE SCALE GENOMIC DNA]</scope>
    <source>
        <strain evidence="2 3">DSM 8512</strain>
    </source>
</reference>
<dbReference type="AlphaFoldDB" id="A0A1H8KSW8"/>
<evidence type="ECO:0000313" key="2">
    <source>
        <dbReference type="EMBL" id="SEN96000.1"/>
    </source>
</evidence>
<keyword evidence="3" id="KW-1185">Reference proteome</keyword>
<dbReference type="SUPFAM" id="SSF69118">
    <property type="entry name" value="AhpD-like"/>
    <property type="match status" value="1"/>
</dbReference>